<evidence type="ECO:0000313" key="2">
    <source>
        <dbReference type="Proteomes" id="UP000092321"/>
    </source>
</evidence>
<proteinExistence type="predicted"/>
<dbReference type="Proteomes" id="UP000092321">
    <property type="component" value="Unassembled WGS sequence"/>
</dbReference>
<keyword evidence="2" id="KW-1185">Reference proteome</keyword>
<accession>A0A1B7T9G6</accession>
<sequence length="386" mass="46287">VYYKNSQLINIYLNILLCFKYVEINNEKLIEVLKNIVDLLKKRFKFDKCYKFNKMATLEIFIKQNGNLNLNKLENLIISSEYLLYDFMIKEYSQWNIDYQIYHLKVQRFTKNQLQNFINYIQTFDYDDKIKNIALLNAMNFEKVIEICFFETKSLQIDNSKNEYDAKTLKLLETQTSFEYLTSLFTIFIDYYKDLSIADNLSHIIVDNFISNKKSENESKTQLIFYKYYIKLISEYGKYDEILVTLLTTDSLLSYEDKYEIYDTLLSRFGIQYLKSIIQYNYKNSDILLPFNQFDIVKKIVFNAIKKEKEGFTLIEYVKLLLSYDDKRGALKILFYLITEENSISAEDKDQYKTMLISLLYTLPKEDRWVVDYTGTTIRIEHILNI</sequence>
<feature type="non-terminal residue" evidence="1">
    <location>
        <position position="1"/>
    </location>
</feature>
<evidence type="ECO:0000313" key="1">
    <source>
        <dbReference type="EMBL" id="OBA25353.1"/>
    </source>
</evidence>
<dbReference type="OrthoDB" id="3972293at2759"/>
<reference evidence="2" key="1">
    <citation type="journal article" date="2016" name="Proc. Natl. Acad. Sci. U.S.A.">
        <title>Comparative genomics of biotechnologically important yeasts.</title>
        <authorList>
            <person name="Riley R."/>
            <person name="Haridas S."/>
            <person name="Wolfe K.H."/>
            <person name="Lopes M.R."/>
            <person name="Hittinger C.T."/>
            <person name="Goeker M."/>
            <person name="Salamov A.A."/>
            <person name="Wisecaver J.H."/>
            <person name="Long T.M."/>
            <person name="Calvey C.H."/>
            <person name="Aerts A.L."/>
            <person name="Barry K.W."/>
            <person name="Choi C."/>
            <person name="Clum A."/>
            <person name="Coughlan A.Y."/>
            <person name="Deshpande S."/>
            <person name="Douglass A.P."/>
            <person name="Hanson S.J."/>
            <person name="Klenk H.-P."/>
            <person name="LaButti K.M."/>
            <person name="Lapidus A."/>
            <person name="Lindquist E.A."/>
            <person name="Lipzen A.M."/>
            <person name="Meier-Kolthoff J.P."/>
            <person name="Ohm R.A."/>
            <person name="Otillar R.P."/>
            <person name="Pangilinan J.L."/>
            <person name="Peng Y."/>
            <person name="Rokas A."/>
            <person name="Rosa C.A."/>
            <person name="Scheuner C."/>
            <person name="Sibirny A.A."/>
            <person name="Slot J.C."/>
            <person name="Stielow J.B."/>
            <person name="Sun H."/>
            <person name="Kurtzman C.P."/>
            <person name="Blackwell M."/>
            <person name="Grigoriev I.V."/>
            <person name="Jeffries T.W."/>
        </authorList>
    </citation>
    <scope>NUCLEOTIDE SEQUENCE [LARGE SCALE GENOMIC DNA]</scope>
    <source>
        <strain evidence="2">NRRL Y-1626</strain>
    </source>
</reference>
<dbReference type="EMBL" id="LXPE01000133">
    <property type="protein sequence ID" value="OBA25353.1"/>
    <property type="molecule type" value="Genomic_DNA"/>
</dbReference>
<dbReference type="AlphaFoldDB" id="A0A1B7T9G6"/>
<organism evidence="1 2">
    <name type="scientific">Hanseniaspora valbyensis NRRL Y-1626</name>
    <dbReference type="NCBI Taxonomy" id="766949"/>
    <lineage>
        <taxon>Eukaryota</taxon>
        <taxon>Fungi</taxon>
        <taxon>Dikarya</taxon>
        <taxon>Ascomycota</taxon>
        <taxon>Saccharomycotina</taxon>
        <taxon>Saccharomycetes</taxon>
        <taxon>Saccharomycodales</taxon>
        <taxon>Saccharomycodaceae</taxon>
        <taxon>Hanseniaspora</taxon>
    </lineage>
</organism>
<name>A0A1B7T9G6_9ASCO</name>
<gene>
    <name evidence="1" type="ORF">HANVADRAFT_75350</name>
</gene>
<protein>
    <submittedName>
        <fullName evidence="1">Uncharacterized protein</fullName>
    </submittedName>
</protein>
<comment type="caution">
    <text evidence="1">The sequence shown here is derived from an EMBL/GenBank/DDBJ whole genome shotgun (WGS) entry which is preliminary data.</text>
</comment>